<keyword evidence="2" id="KW-1185">Reference proteome</keyword>
<sequence>MARTAVVPSRSVYSNRDPTYAFVRISVSMVFSSPAGEPAVVTRMRSGLTARVTVSPSFAEPSAGTTTNSSTASRRTRIVRPSVDATVPSRKLQLPTKAATAAVAGCS</sequence>
<evidence type="ECO:0000313" key="1">
    <source>
        <dbReference type="EMBL" id="SEB68090.1"/>
    </source>
</evidence>
<reference evidence="1 2" key="1">
    <citation type="submission" date="2016-10" db="EMBL/GenBank/DDBJ databases">
        <authorList>
            <person name="de Groot N.N."/>
        </authorList>
    </citation>
    <scope>NUCLEOTIDE SEQUENCE [LARGE SCALE GENOMIC DNA]</scope>
    <source>
        <strain evidence="1 2">DSM 21799</strain>
    </source>
</reference>
<dbReference type="Proteomes" id="UP000199183">
    <property type="component" value="Unassembled WGS sequence"/>
</dbReference>
<protein>
    <submittedName>
        <fullName evidence="1">Uncharacterized protein</fullName>
    </submittedName>
</protein>
<name>A0A1H4LBD9_9MICO</name>
<proteinExistence type="predicted"/>
<dbReference type="AlphaFoldDB" id="A0A1H4LBD9"/>
<dbReference type="EMBL" id="FNRY01000001">
    <property type="protein sequence ID" value="SEB68090.1"/>
    <property type="molecule type" value="Genomic_DNA"/>
</dbReference>
<dbReference type="RefSeq" id="WP_245723574.1">
    <property type="nucleotide sequence ID" value="NZ_FNRY01000001.1"/>
</dbReference>
<evidence type="ECO:0000313" key="2">
    <source>
        <dbReference type="Proteomes" id="UP000199183"/>
    </source>
</evidence>
<gene>
    <name evidence="1" type="ORF">SAMN04489806_1489</name>
</gene>
<dbReference type="STRING" id="640635.SAMN04489806_1489"/>
<accession>A0A1H4LBD9</accession>
<organism evidence="1 2">
    <name type="scientific">Paramicrobacterium humi</name>
    <dbReference type="NCBI Taxonomy" id="640635"/>
    <lineage>
        <taxon>Bacteria</taxon>
        <taxon>Bacillati</taxon>
        <taxon>Actinomycetota</taxon>
        <taxon>Actinomycetes</taxon>
        <taxon>Micrococcales</taxon>
        <taxon>Microbacteriaceae</taxon>
        <taxon>Paramicrobacterium</taxon>
    </lineage>
</organism>